<dbReference type="EMBL" id="JAIWYP010000005">
    <property type="protein sequence ID" value="KAH3825880.1"/>
    <property type="molecule type" value="Genomic_DNA"/>
</dbReference>
<protein>
    <submittedName>
        <fullName evidence="1">Uncharacterized protein</fullName>
    </submittedName>
</protein>
<gene>
    <name evidence="1" type="ORF">DPMN_127763</name>
</gene>
<organism evidence="1 2">
    <name type="scientific">Dreissena polymorpha</name>
    <name type="common">Zebra mussel</name>
    <name type="synonym">Mytilus polymorpha</name>
    <dbReference type="NCBI Taxonomy" id="45954"/>
    <lineage>
        <taxon>Eukaryota</taxon>
        <taxon>Metazoa</taxon>
        <taxon>Spiralia</taxon>
        <taxon>Lophotrochozoa</taxon>
        <taxon>Mollusca</taxon>
        <taxon>Bivalvia</taxon>
        <taxon>Autobranchia</taxon>
        <taxon>Heteroconchia</taxon>
        <taxon>Euheterodonta</taxon>
        <taxon>Imparidentia</taxon>
        <taxon>Neoheterodontei</taxon>
        <taxon>Myida</taxon>
        <taxon>Dreissenoidea</taxon>
        <taxon>Dreissenidae</taxon>
        <taxon>Dreissena</taxon>
    </lineage>
</organism>
<accession>A0A9D4GZI7</accession>
<sequence>MLLHLMPMAWIRALFAVLVDMHLNLLLKVGKQYYAQDERKFISTSTLLLVGIRV</sequence>
<dbReference type="AlphaFoldDB" id="A0A9D4GZI7"/>
<name>A0A9D4GZI7_DREPO</name>
<evidence type="ECO:0000313" key="1">
    <source>
        <dbReference type="EMBL" id="KAH3825880.1"/>
    </source>
</evidence>
<comment type="caution">
    <text evidence="1">The sequence shown here is derived from an EMBL/GenBank/DDBJ whole genome shotgun (WGS) entry which is preliminary data.</text>
</comment>
<reference evidence="1" key="2">
    <citation type="submission" date="2020-11" db="EMBL/GenBank/DDBJ databases">
        <authorList>
            <person name="McCartney M.A."/>
            <person name="Auch B."/>
            <person name="Kono T."/>
            <person name="Mallez S."/>
            <person name="Becker A."/>
            <person name="Gohl D.M."/>
            <person name="Silverstein K.A.T."/>
            <person name="Koren S."/>
            <person name="Bechman K.B."/>
            <person name="Herman A."/>
            <person name="Abrahante J.E."/>
            <person name="Garbe J."/>
        </authorList>
    </citation>
    <scope>NUCLEOTIDE SEQUENCE</scope>
    <source>
        <strain evidence="1">Duluth1</strain>
        <tissue evidence="1">Whole animal</tissue>
    </source>
</reference>
<dbReference type="Proteomes" id="UP000828390">
    <property type="component" value="Unassembled WGS sequence"/>
</dbReference>
<proteinExistence type="predicted"/>
<evidence type="ECO:0000313" key="2">
    <source>
        <dbReference type="Proteomes" id="UP000828390"/>
    </source>
</evidence>
<keyword evidence="2" id="KW-1185">Reference proteome</keyword>
<reference evidence="1" key="1">
    <citation type="journal article" date="2019" name="bioRxiv">
        <title>The Genome of the Zebra Mussel, Dreissena polymorpha: A Resource for Invasive Species Research.</title>
        <authorList>
            <person name="McCartney M.A."/>
            <person name="Auch B."/>
            <person name="Kono T."/>
            <person name="Mallez S."/>
            <person name="Zhang Y."/>
            <person name="Obille A."/>
            <person name="Becker A."/>
            <person name="Abrahante J.E."/>
            <person name="Garbe J."/>
            <person name="Badalamenti J.P."/>
            <person name="Herman A."/>
            <person name="Mangelson H."/>
            <person name="Liachko I."/>
            <person name="Sullivan S."/>
            <person name="Sone E.D."/>
            <person name="Koren S."/>
            <person name="Silverstein K.A.T."/>
            <person name="Beckman K.B."/>
            <person name="Gohl D.M."/>
        </authorList>
    </citation>
    <scope>NUCLEOTIDE SEQUENCE</scope>
    <source>
        <strain evidence="1">Duluth1</strain>
        <tissue evidence="1">Whole animal</tissue>
    </source>
</reference>